<evidence type="ECO:0008006" key="3">
    <source>
        <dbReference type="Google" id="ProtNLM"/>
    </source>
</evidence>
<sequence>MPRPEATPGPTFAVVVVRSGGIAGMSRRWRAEPDPEGASRWRSLIDRCPWDAPPPPSSGADRFQWRIDVEEGGTAVHHARLADTQVEGPWRALIDEVRRAAGAHRT</sequence>
<organism evidence="1 2">
    <name type="scientific">Microbacterium mcarthurae</name>
    <dbReference type="NCBI Taxonomy" id="3035918"/>
    <lineage>
        <taxon>Bacteria</taxon>
        <taxon>Bacillati</taxon>
        <taxon>Actinomycetota</taxon>
        <taxon>Actinomycetes</taxon>
        <taxon>Micrococcales</taxon>
        <taxon>Microbacteriaceae</taxon>
        <taxon>Microbacterium</taxon>
    </lineage>
</organism>
<accession>A0ABW9GHY8</accession>
<dbReference type="Proteomes" id="UP001630303">
    <property type="component" value="Unassembled WGS sequence"/>
</dbReference>
<evidence type="ECO:0000313" key="2">
    <source>
        <dbReference type="Proteomes" id="UP001630303"/>
    </source>
</evidence>
<dbReference type="Pfam" id="PF20242">
    <property type="entry name" value="Emfourin"/>
    <property type="match status" value="1"/>
</dbReference>
<reference evidence="1 2" key="1">
    <citation type="submission" date="2023-03" db="EMBL/GenBank/DDBJ databases">
        <title>MT1 and MT2 Draft Genomes of Novel Species.</title>
        <authorList>
            <person name="Venkateswaran K."/>
        </authorList>
    </citation>
    <scope>NUCLEOTIDE SEQUENCE [LARGE SCALE GENOMIC DNA]</scope>
    <source>
        <strain evidence="1 2">IF8SW-P5</strain>
    </source>
</reference>
<dbReference type="EMBL" id="JAROCE010000004">
    <property type="protein sequence ID" value="MFM2721402.1"/>
    <property type="molecule type" value="Genomic_DNA"/>
</dbReference>
<proteinExistence type="predicted"/>
<gene>
    <name evidence="1" type="ORF">P5G46_12865</name>
</gene>
<dbReference type="RefSeq" id="WP_239276541.1">
    <property type="nucleotide sequence ID" value="NZ_JAROCE010000004.1"/>
</dbReference>
<comment type="caution">
    <text evidence="1">The sequence shown here is derived from an EMBL/GenBank/DDBJ whole genome shotgun (WGS) entry which is preliminary data.</text>
</comment>
<keyword evidence="2" id="KW-1185">Reference proteome</keyword>
<evidence type="ECO:0000313" key="1">
    <source>
        <dbReference type="EMBL" id="MFM2721402.1"/>
    </source>
</evidence>
<protein>
    <recommendedName>
        <fullName evidence="3">FOG: TPR repeat, SEL1 subfamily</fullName>
    </recommendedName>
</protein>
<dbReference type="InterPro" id="IPR049457">
    <property type="entry name" value="Emfourin"/>
</dbReference>
<name>A0ABW9GHY8_9MICO</name>